<protein>
    <submittedName>
        <fullName evidence="1">Uncharacterized protein</fullName>
    </submittedName>
</protein>
<reference evidence="1" key="1">
    <citation type="journal article" date="2021" name="Open Biol.">
        <title>Shared evolutionary footprints suggest mitochondrial oxidative damage underlies multiple complex I losses in fungi.</title>
        <authorList>
            <person name="Schikora-Tamarit M.A."/>
            <person name="Marcet-Houben M."/>
            <person name="Nosek J."/>
            <person name="Gabaldon T."/>
        </authorList>
    </citation>
    <scope>NUCLEOTIDE SEQUENCE</scope>
    <source>
        <strain evidence="1">CBS2887</strain>
    </source>
</reference>
<sequence length="277" mass="30413">MVELTASVEDLTHPRRSSLISASLPDRYVLVESVQLLIDASKFALRSSVTASNGKSWFLTALVKLSKMINCKTTARIPSKANPKHIVNCLSSGTYKSFPSLENRVALAILFFTNSNGSLISASVLFWTVVKSGTFSFSFSNLELILPGIESFFNELTVRLTLERLSVEFESLELPVKKSFTFSPALIRWFKTEDTSLKPSSMSSVIAPSVSLTYVISVSVPFTATSTAPSTVETKTQAYVPTTILMANITIYSEAVRIIFKVSRVFSLISSTDFSII</sequence>
<proteinExistence type="predicted"/>
<accession>A0A9P8TKC9</accession>
<evidence type="ECO:0000313" key="2">
    <source>
        <dbReference type="Proteomes" id="UP000774326"/>
    </source>
</evidence>
<dbReference type="EMBL" id="JAEUBG010004163">
    <property type="protein sequence ID" value="KAH3681905.1"/>
    <property type="molecule type" value="Genomic_DNA"/>
</dbReference>
<organism evidence="1 2">
    <name type="scientific">Wickerhamomyces pijperi</name>
    <name type="common">Yeast</name>
    <name type="synonym">Pichia pijperi</name>
    <dbReference type="NCBI Taxonomy" id="599730"/>
    <lineage>
        <taxon>Eukaryota</taxon>
        <taxon>Fungi</taxon>
        <taxon>Dikarya</taxon>
        <taxon>Ascomycota</taxon>
        <taxon>Saccharomycotina</taxon>
        <taxon>Saccharomycetes</taxon>
        <taxon>Phaffomycetales</taxon>
        <taxon>Wickerhamomycetaceae</taxon>
        <taxon>Wickerhamomyces</taxon>
    </lineage>
</organism>
<reference evidence="1" key="2">
    <citation type="submission" date="2021-01" db="EMBL/GenBank/DDBJ databases">
        <authorList>
            <person name="Schikora-Tamarit M.A."/>
        </authorList>
    </citation>
    <scope>NUCLEOTIDE SEQUENCE</scope>
    <source>
        <strain evidence="1">CBS2887</strain>
    </source>
</reference>
<dbReference type="Proteomes" id="UP000774326">
    <property type="component" value="Unassembled WGS sequence"/>
</dbReference>
<gene>
    <name evidence="1" type="ORF">WICPIJ_007125</name>
</gene>
<dbReference type="AlphaFoldDB" id="A0A9P8TKC9"/>
<evidence type="ECO:0000313" key="1">
    <source>
        <dbReference type="EMBL" id="KAH3681905.1"/>
    </source>
</evidence>
<name>A0A9P8TKC9_WICPI</name>
<keyword evidence="2" id="KW-1185">Reference proteome</keyword>
<comment type="caution">
    <text evidence="1">The sequence shown here is derived from an EMBL/GenBank/DDBJ whole genome shotgun (WGS) entry which is preliminary data.</text>
</comment>